<protein>
    <submittedName>
        <fullName evidence="1">Uncharacterized protein</fullName>
    </submittedName>
</protein>
<sequence length="130" mass="14398">VPQIPVNSSAKAATAAVNAACDNWDSDLRSTTHAGPRLQKKYPSSTRAVRRNRPLVLVYSPRTTIAITINTATTEATMKPNPNDLAVTNRLKFNLNALIVLILLPSRQPTYAQDHAARAYYNQQRYNPKP</sequence>
<name>A0A381Q459_9ZZZZ</name>
<gene>
    <name evidence="1" type="ORF">METZ01_LOCUS26956</name>
</gene>
<dbReference type="AlphaFoldDB" id="A0A381Q459"/>
<dbReference type="EMBL" id="UINC01001200">
    <property type="protein sequence ID" value="SUZ74102.1"/>
    <property type="molecule type" value="Genomic_DNA"/>
</dbReference>
<accession>A0A381Q459</accession>
<evidence type="ECO:0000313" key="1">
    <source>
        <dbReference type="EMBL" id="SUZ74102.1"/>
    </source>
</evidence>
<reference evidence="1" key="1">
    <citation type="submission" date="2018-05" db="EMBL/GenBank/DDBJ databases">
        <authorList>
            <person name="Lanie J.A."/>
            <person name="Ng W.-L."/>
            <person name="Kazmierczak K.M."/>
            <person name="Andrzejewski T.M."/>
            <person name="Davidsen T.M."/>
            <person name="Wayne K.J."/>
            <person name="Tettelin H."/>
            <person name="Glass J.I."/>
            <person name="Rusch D."/>
            <person name="Podicherti R."/>
            <person name="Tsui H.-C.T."/>
            <person name="Winkler M.E."/>
        </authorList>
    </citation>
    <scope>NUCLEOTIDE SEQUENCE</scope>
</reference>
<feature type="non-terminal residue" evidence="1">
    <location>
        <position position="1"/>
    </location>
</feature>
<organism evidence="1">
    <name type="scientific">marine metagenome</name>
    <dbReference type="NCBI Taxonomy" id="408172"/>
    <lineage>
        <taxon>unclassified sequences</taxon>
        <taxon>metagenomes</taxon>
        <taxon>ecological metagenomes</taxon>
    </lineage>
</organism>
<proteinExistence type="predicted"/>